<dbReference type="SUPFAM" id="SSF56542">
    <property type="entry name" value="Substrate-binding domain of HMG-CoA reductase"/>
    <property type="match status" value="1"/>
</dbReference>
<dbReference type="Gene3D" id="3.30.70.420">
    <property type="entry name" value="Hydroxymethylglutaryl-CoA reductase, class I/II, NAD/NADP-binding domain"/>
    <property type="match status" value="1"/>
</dbReference>
<dbReference type="Proteomes" id="UP000002408">
    <property type="component" value="Chromosome"/>
</dbReference>
<dbReference type="GO" id="GO:0016126">
    <property type="term" value="P:sterol biosynthetic process"/>
    <property type="evidence" value="ECO:0007669"/>
    <property type="project" value="TreeGrafter"/>
</dbReference>
<dbReference type="HOGENOM" id="CLU_001734_2_2_2"/>
<sequence>MAGDEGHRDPARAGDGPDHGKEAEIKNKLRDGSVRLYELEKQLPPVDAVRVRREFIEEETGTTLENIGIFSIDVDRASTRNCENMIGTVQVPVGVAGPLAINGEYAKGLFWLPLATTEGALIASVNRGAGAITKAGGAEVRILHDGMTRAPVFAAKSVGHAKEIADWAEAHFDDLAAIAATTTNHGKMTGLVTFVTGTSVFIRLEFDTKDAMGMNMVTIAGAKIADEIAQATGARLIALSGNMCSDKKPAAINGIMGRGRSVVAGVALSHEQIAKILKTDAATMVEVNYRKNLVGSARAGAMGFNAHAANVVAAMFIACGQDAAHAIDGSTCMTTIDATESGVYVAVTLPSLPVGTVGGGTSVDTQQECLKILGVAGGGSPAGANARKLAEIIAAGVLAGELSLIGALAAQHLARAHQELGRGVKR</sequence>
<dbReference type="NCBIfam" id="TIGR00533">
    <property type="entry name" value="HMG_CoA_R_NADP"/>
    <property type="match status" value="1"/>
</dbReference>
<evidence type="ECO:0000256" key="4">
    <source>
        <dbReference type="ARBA" id="ARBA00049903"/>
    </source>
</evidence>
<feature type="region of interest" description="Disordered" evidence="6">
    <location>
        <begin position="1"/>
        <end position="25"/>
    </location>
</feature>
<dbReference type="PROSITE" id="PS00066">
    <property type="entry name" value="HMG_COA_REDUCTASE_1"/>
    <property type="match status" value="1"/>
</dbReference>
<proteinExistence type="inferred from homology"/>
<dbReference type="PROSITE" id="PS50065">
    <property type="entry name" value="HMG_COA_REDUCTASE_4"/>
    <property type="match status" value="1"/>
</dbReference>
<evidence type="ECO:0000313" key="7">
    <source>
        <dbReference type="EMBL" id="ABS54661.1"/>
    </source>
</evidence>
<dbReference type="UniPathway" id="UPA00058">
    <property type="reaction ID" value="UER00103"/>
</dbReference>
<dbReference type="PANTHER" id="PTHR10572">
    <property type="entry name" value="3-HYDROXY-3-METHYLGLUTARYL-COENZYME A REDUCTASE"/>
    <property type="match status" value="1"/>
</dbReference>
<dbReference type="PRINTS" id="PR00071">
    <property type="entry name" value="HMGCOARDTASE"/>
</dbReference>
<dbReference type="AlphaFoldDB" id="A7I4K0"/>
<dbReference type="InterPro" id="IPR009023">
    <property type="entry name" value="HMG_CoA_Rdtase_NAD(P)-bd_sf"/>
</dbReference>
<dbReference type="RefSeq" id="WP_011991149.1">
    <property type="nucleotide sequence ID" value="NC_009712.1"/>
</dbReference>
<dbReference type="PANTHER" id="PTHR10572:SF24">
    <property type="entry name" value="3-HYDROXY-3-METHYLGLUTARYL-COENZYME A REDUCTASE"/>
    <property type="match status" value="1"/>
</dbReference>
<dbReference type="KEGG" id="mbn:Mboo_0137"/>
<evidence type="ECO:0000256" key="6">
    <source>
        <dbReference type="SAM" id="MobiDB-lite"/>
    </source>
</evidence>
<dbReference type="CDD" id="cd00643">
    <property type="entry name" value="HMG-CoA_reductase_classI"/>
    <property type="match status" value="1"/>
</dbReference>
<dbReference type="EC" id="1.1.1.34" evidence="5"/>
<dbReference type="GO" id="GO:0004420">
    <property type="term" value="F:hydroxymethylglutaryl-CoA reductase (NADPH) activity"/>
    <property type="evidence" value="ECO:0007669"/>
    <property type="project" value="UniProtKB-EC"/>
</dbReference>
<organism evidence="7 8">
    <name type="scientific">Methanoregula boonei (strain DSM 21154 / JCM 14090 / 6A8)</name>
    <dbReference type="NCBI Taxonomy" id="456442"/>
    <lineage>
        <taxon>Archaea</taxon>
        <taxon>Methanobacteriati</taxon>
        <taxon>Methanobacteriota</taxon>
        <taxon>Stenosarchaea group</taxon>
        <taxon>Methanomicrobia</taxon>
        <taxon>Methanomicrobiales</taxon>
        <taxon>Methanoregulaceae</taxon>
        <taxon>Methanoregula</taxon>
    </lineage>
</organism>
<dbReference type="GO" id="GO:0015936">
    <property type="term" value="P:coenzyme A metabolic process"/>
    <property type="evidence" value="ECO:0007669"/>
    <property type="project" value="InterPro"/>
</dbReference>
<comment type="catalytic activity">
    <reaction evidence="4 5">
        <text>(R)-mevalonate + 2 NADP(+) + CoA = (3S)-3-hydroxy-3-methylglutaryl-CoA + 2 NADPH + 2 H(+)</text>
        <dbReference type="Rhea" id="RHEA:15989"/>
        <dbReference type="ChEBI" id="CHEBI:15378"/>
        <dbReference type="ChEBI" id="CHEBI:36464"/>
        <dbReference type="ChEBI" id="CHEBI:43074"/>
        <dbReference type="ChEBI" id="CHEBI:57287"/>
        <dbReference type="ChEBI" id="CHEBI:57783"/>
        <dbReference type="ChEBI" id="CHEBI:58349"/>
        <dbReference type="EC" id="1.1.1.34"/>
    </reaction>
</comment>
<comment type="pathway">
    <text evidence="5">Metabolic intermediate biosynthesis; (R)-mevalonate biosynthesis; (R)-mevalonate from acetyl-CoA: step 3/3.</text>
</comment>
<evidence type="ECO:0000256" key="2">
    <source>
        <dbReference type="ARBA" id="ARBA00022857"/>
    </source>
</evidence>
<dbReference type="InterPro" id="IPR023074">
    <property type="entry name" value="HMG_CoA_Rdtase_cat_sf"/>
</dbReference>
<dbReference type="GeneID" id="5411200"/>
<reference evidence="8" key="1">
    <citation type="journal article" date="2015" name="Microbiology">
        <title>Genome of Methanoregula boonei 6A8 reveals adaptations to oligotrophic peatland environments.</title>
        <authorList>
            <person name="Braeuer S."/>
            <person name="Cadillo-Quiroz H."/>
            <person name="Kyrpides N."/>
            <person name="Woyke T."/>
            <person name="Goodwin L."/>
            <person name="Detter C."/>
            <person name="Podell S."/>
            <person name="Yavitt J.B."/>
            <person name="Zinder S.H."/>
        </authorList>
    </citation>
    <scope>NUCLEOTIDE SEQUENCE [LARGE SCALE GENOMIC DNA]</scope>
    <source>
        <strain evidence="8">DSM 21154 / JCM 14090 / 6A8</strain>
    </source>
</reference>
<dbReference type="Gene3D" id="1.10.3270.10">
    <property type="entry name" value="HMGR, N-terminal domain"/>
    <property type="match status" value="1"/>
</dbReference>
<dbReference type="Pfam" id="PF00368">
    <property type="entry name" value="HMG-CoA_red"/>
    <property type="match status" value="1"/>
</dbReference>
<dbReference type="EMBL" id="CP000780">
    <property type="protein sequence ID" value="ABS54661.1"/>
    <property type="molecule type" value="Genomic_DNA"/>
</dbReference>
<dbReference type="InterPro" id="IPR009029">
    <property type="entry name" value="HMG_CoA_Rdtase_sub-bd_dom_sf"/>
</dbReference>
<dbReference type="InterPro" id="IPR023282">
    <property type="entry name" value="HMG_CoA_Rdtase_N"/>
</dbReference>
<evidence type="ECO:0000256" key="3">
    <source>
        <dbReference type="ARBA" id="ARBA00023002"/>
    </source>
</evidence>
<keyword evidence="3 5" id="KW-0560">Oxidoreductase</keyword>
<evidence type="ECO:0000256" key="5">
    <source>
        <dbReference type="RuleBase" id="RU361219"/>
    </source>
</evidence>
<evidence type="ECO:0000313" key="8">
    <source>
        <dbReference type="Proteomes" id="UP000002408"/>
    </source>
</evidence>
<dbReference type="OrthoDB" id="10981at2157"/>
<dbReference type="STRING" id="456442.Mboo_0137"/>
<dbReference type="PROSITE" id="PS00318">
    <property type="entry name" value="HMG_COA_REDUCTASE_2"/>
    <property type="match status" value="1"/>
</dbReference>
<dbReference type="GO" id="GO:0008299">
    <property type="term" value="P:isoprenoid biosynthetic process"/>
    <property type="evidence" value="ECO:0007669"/>
    <property type="project" value="InterPro"/>
</dbReference>
<accession>A7I4K0</accession>
<keyword evidence="8" id="KW-1185">Reference proteome</keyword>
<keyword evidence="2 5" id="KW-0521">NADP</keyword>
<dbReference type="InterPro" id="IPR023076">
    <property type="entry name" value="HMG_CoA_Rdtase_CS"/>
</dbReference>
<comment type="similarity">
    <text evidence="1 5">Belongs to the HMG-CoA reductase family.</text>
</comment>
<protein>
    <recommendedName>
        <fullName evidence="5">3-hydroxy-3-methylglutaryl coenzyme A reductase</fullName>
        <shortName evidence="5">HMG-CoA reductase</shortName>
        <ecNumber evidence="5">1.1.1.34</ecNumber>
    </recommendedName>
</protein>
<dbReference type="SMR" id="A7I4K0"/>
<dbReference type="InterPro" id="IPR002202">
    <property type="entry name" value="HMG_CoA_Rdtase"/>
</dbReference>
<dbReference type="eggNOG" id="arCOG04260">
    <property type="taxonomic scope" value="Archaea"/>
</dbReference>
<dbReference type="Gene3D" id="3.90.770.10">
    <property type="entry name" value="3-hydroxy-3-methylglutaryl-coenzyme A Reductase, Chain A, domain 2"/>
    <property type="match status" value="1"/>
</dbReference>
<evidence type="ECO:0000256" key="1">
    <source>
        <dbReference type="ARBA" id="ARBA00007661"/>
    </source>
</evidence>
<gene>
    <name evidence="7" type="ordered locus">Mboo_0137</name>
</gene>
<name>A7I4K0_METB6</name>
<dbReference type="InterPro" id="IPR004554">
    <property type="entry name" value="HMG_CoA_Rdtase_eu_arc"/>
</dbReference>
<dbReference type="SUPFAM" id="SSF55035">
    <property type="entry name" value="NAD-binding domain of HMG-CoA reductase"/>
    <property type="match status" value="1"/>
</dbReference>